<dbReference type="PROSITE" id="PS51352">
    <property type="entry name" value="THIOREDOXIN_2"/>
    <property type="match status" value="1"/>
</dbReference>
<dbReference type="PRINTS" id="PR00421">
    <property type="entry name" value="THIOREDOXIN"/>
</dbReference>
<dbReference type="NCBIfam" id="TIGR01068">
    <property type="entry name" value="thioredoxin"/>
    <property type="match status" value="1"/>
</dbReference>
<keyword evidence="2" id="KW-0813">Transport</keyword>
<dbReference type="AlphaFoldDB" id="A0A4Q5LZ68"/>
<feature type="site" description="Deprotonates C-terminal active site Cys" evidence="7">
    <location>
        <position position="18"/>
    </location>
</feature>
<dbReference type="GO" id="GO:0015035">
    <property type="term" value="F:protein-disulfide reductase activity"/>
    <property type="evidence" value="ECO:0007669"/>
    <property type="project" value="UniProtKB-UniRule"/>
</dbReference>
<dbReference type="OrthoDB" id="9790390at2"/>
<dbReference type="GO" id="GO:0005829">
    <property type="term" value="C:cytosol"/>
    <property type="evidence" value="ECO:0007669"/>
    <property type="project" value="TreeGrafter"/>
</dbReference>
<dbReference type="Gene3D" id="3.40.30.10">
    <property type="entry name" value="Glutaredoxin"/>
    <property type="match status" value="1"/>
</dbReference>
<evidence type="ECO:0000256" key="1">
    <source>
        <dbReference type="ARBA" id="ARBA00008987"/>
    </source>
</evidence>
<feature type="site" description="Contributes to redox potential value" evidence="7">
    <location>
        <position position="26"/>
    </location>
</feature>
<keyword evidence="11" id="KW-1185">Reference proteome</keyword>
<evidence type="ECO:0000313" key="11">
    <source>
        <dbReference type="Proteomes" id="UP000293162"/>
    </source>
</evidence>
<dbReference type="InterPro" id="IPR036249">
    <property type="entry name" value="Thioredoxin-like_sf"/>
</dbReference>
<dbReference type="EMBL" id="SEWF01000017">
    <property type="protein sequence ID" value="RYU95138.1"/>
    <property type="molecule type" value="Genomic_DNA"/>
</dbReference>
<evidence type="ECO:0000259" key="9">
    <source>
        <dbReference type="PROSITE" id="PS51352"/>
    </source>
</evidence>
<comment type="similarity">
    <text evidence="1">Belongs to the thioredoxin family.</text>
</comment>
<dbReference type="PIRSF" id="PIRSF000077">
    <property type="entry name" value="Thioredoxin"/>
    <property type="match status" value="1"/>
</dbReference>
<dbReference type="InterPro" id="IPR013766">
    <property type="entry name" value="Thioredoxin_domain"/>
</dbReference>
<organism evidence="10 11">
    <name type="scientific">Emticicia agri</name>
    <dbReference type="NCBI Taxonomy" id="2492393"/>
    <lineage>
        <taxon>Bacteria</taxon>
        <taxon>Pseudomonadati</taxon>
        <taxon>Bacteroidota</taxon>
        <taxon>Cytophagia</taxon>
        <taxon>Cytophagales</taxon>
        <taxon>Leadbetterellaceae</taxon>
        <taxon>Emticicia</taxon>
    </lineage>
</organism>
<dbReference type="SUPFAM" id="SSF52833">
    <property type="entry name" value="Thioredoxin-like"/>
    <property type="match status" value="1"/>
</dbReference>
<keyword evidence="4 8" id="KW-1015">Disulfide bond</keyword>
<dbReference type="PANTHER" id="PTHR45663:SF11">
    <property type="entry name" value="GEO12009P1"/>
    <property type="match status" value="1"/>
</dbReference>
<feature type="active site" description="Nucleophile" evidence="7">
    <location>
        <position position="24"/>
    </location>
</feature>
<sequence length="99" mass="11068">MTGTFEELIASETPILIDFFAEWCGPCKVLSPTLQQLAQDQGDTIKIVKIDVDRNPKLASKYKVSGVPTLMLFKKSELKWRQSGVLSLPQLKGIIEKFA</sequence>
<dbReference type="FunFam" id="3.40.30.10:FF:000001">
    <property type="entry name" value="Thioredoxin"/>
    <property type="match status" value="1"/>
</dbReference>
<evidence type="ECO:0000256" key="6">
    <source>
        <dbReference type="NCBIfam" id="TIGR01068"/>
    </source>
</evidence>
<feature type="site" description="Contributes to redox potential value" evidence="7">
    <location>
        <position position="25"/>
    </location>
</feature>
<dbReference type="PROSITE" id="PS00194">
    <property type="entry name" value="THIOREDOXIN_1"/>
    <property type="match status" value="1"/>
</dbReference>
<keyword evidence="5 8" id="KW-0676">Redox-active center</keyword>
<feature type="disulfide bond" description="Redox-active" evidence="8">
    <location>
        <begin position="24"/>
        <end position="27"/>
    </location>
</feature>
<gene>
    <name evidence="10" type="primary">trxA</name>
    <name evidence="10" type="ORF">EWM59_12865</name>
</gene>
<name>A0A4Q5LZ68_9BACT</name>
<evidence type="ECO:0000256" key="5">
    <source>
        <dbReference type="ARBA" id="ARBA00023284"/>
    </source>
</evidence>
<dbReference type="RefSeq" id="WP_130021388.1">
    <property type="nucleotide sequence ID" value="NZ_SEWF01000017.1"/>
</dbReference>
<accession>A0A4Q5LZ68</accession>
<feature type="active site" description="Nucleophile" evidence="7">
    <location>
        <position position="27"/>
    </location>
</feature>
<proteinExistence type="inferred from homology"/>
<evidence type="ECO:0000256" key="8">
    <source>
        <dbReference type="PIRSR" id="PIRSR000077-4"/>
    </source>
</evidence>
<dbReference type="InterPro" id="IPR005746">
    <property type="entry name" value="Thioredoxin"/>
</dbReference>
<evidence type="ECO:0000256" key="7">
    <source>
        <dbReference type="PIRSR" id="PIRSR000077-1"/>
    </source>
</evidence>
<dbReference type="InterPro" id="IPR017937">
    <property type="entry name" value="Thioredoxin_CS"/>
</dbReference>
<dbReference type="Pfam" id="PF00085">
    <property type="entry name" value="Thioredoxin"/>
    <property type="match status" value="1"/>
</dbReference>
<comment type="caution">
    <text evidence="10">The sequence shown here is derived from an EMBL/GenBank/DDBJ whole genome shotgun (WGS) entry which is preliminary data.</text>
</comment>
<protein>
    <recommendedName>
        <fullName evidence="6">Thioredoxin</fullName>
    </recommendedName>
</protein>
<evidence type="ECO:0000256" key="4">
    <source>
        <dbReference type="ARBA" id="ARBA00023157"/>
    </source>
</evidence>
<evidence type="ECO:0000313" key="10">
    <source>
        <dbReference type="EMBL" id="RYU95138.1"/>
    </source>
</evidence>
<feature type="domain" description="Thioredoxin" evidence="9">
    <location>
        <begin position="1"/>
        <end position="99"/>
    </location>
</feature>
<evidence type="ECO:0000256" key="3">
    <source>
        <dbReference type="ARBA" id="ARBA00022982"/>
    </source>
</evidence>
<reference evidence="10 11" key="1">
    <citation type="submission" date="2019-02" db="EMBL/GenBank/DDBJ databases">
        <title>Bacterial novel species Emticicia sp. 17J42-9 isolated from soil.</title>
        <authorList>
            <person name="Jung H.-Y."/>
        </authorList>
    </citation>
    <scope>NUCLEOTIDE SEQUENCE [LARGE SCALE GENOMIC DNA]</scope>
    <source>
        <strain evidence="10 11">17J42-9</strain>
    </source>
</reference>
<evidence type="ECO:0000256" key="2">
    <source>
        <dbReference type="ARBA" id="ARBA00022448"/>
    </source>
</evidence>
<keyword evidence="3" id="KW-0249">Electron transport</keyword>
<dbReference type="Proteomes" id="UP000293162">
    <property type="component" value="Unassembled WGS sequence"/>
</dbReference>
<dbReference type="CDD" id="cd02947">
    <property type="entry name" value="TRX_family"/>
    <property type="match status" value="1"/>
</dbReference>
<dbReference type="PANTHER" id="PTHR45663">
    <property type="entry name" value="GEO12009P1"/>
    <property type="match status" value="1"/>
</dbReference>
<dbReference type="GO" id="GO:0045454">
    <property type="term" value="P:cell redox homeostasis"/>
    <property type="evidence" value="ECO:0007669"/>
    <property type="project" value="TreeGrafter"/>
</dbReference>